<sequence>MWKGSNVKPKIIWMVLCRGWTPGFETILDEGLNQGLYDPRNALEKLVFIYLAISWLQAELDAFMKRLNSSPRHADKTKILPHRIPDLITAKPEKYNTRDFKILVPSELLDEFELRWAPPDHPIFQLTLPEFVALSRQLYDGLRQPAVSSDTFWGVYSALLHTFHQLPFLPNFAASVQTQMDRDPEDFVPLLLNLAELPAFSEDEGEEGEPDVQIFADFSDEENSG</sequence>
<dbReference type="RefSeq" id="XP_027620973.1">
    <property type="nucleotide sequence ID" value="XM_027765172.1"/>
</dbReference>
<evidence type="ECO:0000256" key="1">
    <source>
        <dbReference type="SAM" id="MobiDB-lite"/>
    </source>
</evidence>
<dbReference type="Proteomes" id="UP000287166">
    <property type="component" value="Unassembled WGS sequence"/>
</dbReference>
<accession>A0A401H6S7</accession>
<protein>
    <submittedName>
        <fullName evidence="2">Uncharacterized protein</fullName>
    </submittedName>
</protein>
<evidence type="ECO:0000313" key="2">
    <source>
        <dbReference type="EMBL" id="GBE90060.1"/>
    </source>
</evidence>
<name>A0A401H6S7_9APHY</name>
<feature type="compositionally biased region" description="Acidic residues" evidence="1">
    <location>
        <begin position="201"/>
        <end position="210"/>
    </location>
</feature>
<dbReference type="EMBL" id="BFAD01000018">
    <property type="protein sequence ID" value="GBE90060.1"/>
    <property type="molecule type" value="Genomic_DNA"/>
</dbReference>
<evidence type="ECO:0000313" key="3">
    <source>
        <dbReference type="Proteomes" id="UP000287166"/>
    </source>
</evidence>
<dbReference type="GeneID" id="38786977"/>
<reference evidence="2 3" key="1">
    <citation type="journal article" date="2018" name="Sci. Rep.">
        <title>Genome sequence of the cauliflower mushroom Sparassis crispa (Hanabiratake) and its association with beneficial usage.</title>
        <authorList>
            <person name="Kiyama R."/>
            <person name="Furutani Y."/>
            <person name="Kawaguchi K."/>
            <person name="Nakanishi T."/>
        </authorList>
    </citation>
    <scope>NUCLEOTIDE SEQUENCE [LARGE SCALE GENOMIC DNA]</scope>
</reference>
<dbReference type="STRING" id="139825.A0A401H6S7"/>
<feature type="region of interest" description="Disordered" evidence="1">
    <location>
        <begin position="201"/>
        <end position="225"/>
    </location>
</feature>
<keyword evidence="3" id="KW-1185">Reference proteome</keyword>
<organism evidence="2 3">
    <name type="scientific">Sparassis crispa</name>
    <dbReference type="NCBI Taxonomy" id="139825"/>
    <lineage>
        <taxon>Eukaryota</taxon>
        <taxon>Fungi</taxon>
        <taxon>Dikarya</taxon>
        <taxon>Basidiomycota</taxon>
        <taxon>Agaricomycotina</taxon>
        <taxon>Agaricomycetes</taxon>
        <taxon>Polyporales</taxon>
        <taxon>Sparassidaceae</taxon>
        <taxon>Sparassis</taxon>
    </lineage>
</organism>
<dbReference type="InParanoid" id="A0A401H6S7"/>
<dbReference type="OrthoDB" id="5946233at2759"/>
<gene>
    <name evidence="2" type="ORF">SCP_1800820</name>
</gene>
<dbReference type="AlphaFoldDB" id="A0A401H6S7"/>
<proteinExistence type="predicted"/>
<comment type="caution">
    <text evidence="2">The sequence shown here is derived from an EMBL/GenBank/DDBJ whole genome shotgun (WGS) entry which is preliminary data.</text>
</comment>